<dbReference type="Proteomes" id="UP000463051">
    <property type="component" value="Unassembled WGS sequence"/>
</dbReference>
<organism evidence="1 2">
    <name type="scientific">Paenibacillus monticola</name>
    <dbReference type="NCBI Taxonomy" id="2666075"/>
    <lineage>
        <taxon>Bacteria</taxon>
        <taxon>Bacillati</taxon>
        <taxon>Bacillota</taxon>
        <taxon>Bacilli</taxon>
        <taxon>Bacillales</taxon>
        <taxon>Paenibacillaceae</taxon>
        <taxon>Paenibacillus</taxon>
    </lineage>
</organism>
<accession>A0A7X2L0E5</accession>
<dbReference type="GO" id="GO:0016811">
    <property type="term" value="F:hydrolase activity, acting on carbon-nitrogen (but not peptide) bonds, in linear amides"/>
    <property type="evidence" value="ECO:0007669"/>
    <property type="project" value="TreeGrafter"/>
</dbReference>
<evidence type="ECO:0000313" key="1">
    <source>
        <dbReference type="EMBL" id="MRN52642.1"/>
    </source>
</evidence>
<dbReference type="EMBL" id="WJXB01000002">
    <property type="protein sequence ID" value="MRN52642.1"/>
    <property type="molecule type" value="Genomic_DNA"/>
</dbReference>
<evidence type="ECO:0000313" key="2">
    <source>
        <dbReference type="Proteomes" id="UP000463051"/>
    </source>
</evidence>
<dbReference type="Pfam" id="PF02585">
    <property type="entry name" value="PIG-L"/>
    <property type="match status" value="1"/>
</dbReference>
<keyword evidence="2" id="KW-1185">Reference proteome</keyword>
<dbReference type="Gene3D" id="3.40.50.10320">
    <property type="entry name" value="LmbE-like"/>
    <property type="match status" value="1"/>
</dbReference>
<name>A0A7X2L0E5_9BACL</name>
<comment type="caution">
    <text evidence="1">The sequence shown here is derived from an EMBL/GenBank/DDBJ whole genome shotgun (WGS) entry which is preliminary data.</text>
</comment>
<reference evidence="1 2" key="1">
    <citation type="submission" date="2019-11" db="EMBL/GenBank/DDBJ databases">
        <title>Paenibacillus monticola sp. nov., a novel PGPR strain isolated from mountain sample in China.</title>
        <authorList>
            <person name="Zhao Q."/>
            <person name="Li H.-P."/>
            <person name="Zhang J.-L."/>
        </authorList>
    </citation>
    <scope>NUCLEOTIDE SEQUENCE [LARGE SCALE GENOMIC DNA]</scope>
    <source>
        <strain evidence="1 2">LC-T2</strain>
    </source>
</reference>
<dbReference type="PANTHER" id="PTHR12993:SF30">
    <property type="entry name" value="N-ACETYL-ALPHA-D-GLUCOSAMINYL L-MALATE DEACETYLASE 1"/>
    <property type="match status" value="1"/>
</dbReference>
<proteinExistence type="predicted"/>
<dbReference type="SUPFAM" id="SSF102588">
    <property type="entry name" value="LmbE-like"/>
    <property type="match status" value="1"/>
</dbReference>
<protein>
    <submittedName>
        <fullName evidence="1">PIG-L family deacetylase</fullName>
    </submittedName>
</protein>
<dbReference type="InterPro" id="IPR003737">
    <property type="entry name" value="GlcNAc_PI_deacetylase-related"/>
</dbReference>
<dbReference type="InterPro" id="IPR024078">
    <property type="entry name" value="LmbE-like_dom_sf"/>
</dbReference>
<gene>
    <name evidence="1" type="ORF">GJB61_06480</name>
</gene>
<sequence>MKWRLYLPMQILAIGAHPDDIELQCAGTLAMYVKQGHQVFMAVVTNGNMGNYDVAPEELARIREAEFNQSCTVLGATPIWMNYPDELLENTVQNRLVFVDMLRSINPDLVITHGANDYHPDHRYTHQLVWDALPLAGIANIKTKHPATNRQVTLYMMDNLGGIDFHPTEFVDITETLELKKAALSKHASQTRIFHDLLDIDLLDVIETVGKFRGYQAGCKYAEGFTKVEAWYRGLSKRLLPESDQESRFNYKTEG</sequence>
<dbReference type="PANTHER" id="PTHR12993">
    <property type="entry name" value="N-ACETYLGLUCOSAMINYL-PHOSPHATIDYLINOSITOL DE-N-ACETYLASE-RELATED"/>
    <property type="match status" value="1"/>
</dbReference>
<dbReference type="AlphaFoldDB" id="A0A7X2L0E5"/>